<dbReference type="HAMAP" id="MF_00765">
    <property type="entry name" value="DarP"/>
    <property type="match status" value="1"/>
</dbReference>
<evidence type="ECO:0000313" key="6">
    <source>
        <dbReference type="EMBL" id="OPX54953.1"/>
    </source>
</evidence>
<keyword evidence="4 5" id="KW-0694">RNA-binding</keyword>
<accession>A0A1T4KUQ9</accession>
<keyword evidence="1 5" id="KW-0963">Cytoplasm</keyword>
<dbReference type="GO" id="GO:0043022">
    <property type="term" value="F:ribosome binding"/>
    <property type="evidence" value="ECO:0007669"/>
    <property type="project" value="UniProtKB-UniRule"/>
</dbReference>
<reference evidence="6 7" key="1">
    <citation type="submission" date="2017-01" db="EMBL/GenBank/DDBJ databases">
        <title>Genome Sequencing of a Marine Spirillum, Oceanospirillum multiglobuliferum ATCC 33336, from Japan.</title>
        <authorList>
            <person name="Carney J.G."/>
            <person name="Trachtenberg A.M."/>
            <person name="Rheaume B.A."/>
            <person name="Linnane J.D."/>
            <person name="Pitts N.L."/>
            <person name="Mykles D.L."/>
            <person name="Maclea K.S."/>
        </authorList>
    </citation>
    <scope>NUCLEOTIDE SEQUENCE [LARGE SCALE GENOMIC DNA]</scope>
    <source>
        <strain evidence="6 7">ATCC 33336</strain>
    </source>
</reference>
<dbReference type="GO" id="GO:1902626">
    <property type="term" value="P:assembly of large subunit precursor of preribosome"/>
    <property type="evidence" value="ECO:0007669"/>
    <property type="project" value="UniProtKB-UniRule"/>
</dbReference>
<keyword evidence="7" id="KW-1185">Reference proteome</keyword>
<comment type="subcellular location">
    <subcellularLocation>
        <location evidence="5">Cytoplasm</location>
    </subcellularLocation>
    <text evidence="5">Associates with late stage pre-50S ribosomal subunits.</text>
</comment>
<dbReference type="NCBIfam" id="NF003593">
    <property type="entry name" value="PRK05255.1-1"/>
    <property type="match status" value="1"/>
</dbReference>
<evidence type="ECO:0000313" key="7">
    <source>
        <dbReference type="Proteomes" id="UP000191418"/>
    </source>
</evidence>
<dbReference type="CDD" id="cd16331">
    <property type="entry name" value="YjgA-like"/>
    <property type="match status" value="1"/>
</dbReference>
<dbReference type="Proteomes" id="UP000191418">
    <property type="component" value="Unassembled WGS sequence"/>
</dbReference>
<evidence type="ECO:0000256" key="5">
    <source>
        <dbReference type="HAMAP-Rule" id="MF_00765"/>
    </source>
</evidence>
<keyword evidence="2 5" id="KW-0690">Ribosome biogenesis</keyword>
<evidence type="ECO:0000256" key="1">
    <source>
        <dbReference type="ARBA" id="ARBA00022490"/>
    </source>
</evidence>
<dbReference type="PANTHER" id="PTHR38101">
    <property type="entry name" value="UPF0307 PROTEIN YJGA"/>
    <property type="match status" value="1"/>
</dbReference>
<dbReference type="InterPro" id="IPR023153">
    <property type="entry name" value="DarP_sf"/>
</dbReference>
<dbReference type="RefSeq" id="WP_078743839.1">
    <property type="nucleotide sequence ID" value="NZ_FUXG01000001.1"/>
</dbReference>
<dbReference type="OrthoDB" id="5293604at2"/>
<protein>
    <recommendedName>
        <fullName evidence="5">Dual-action ribosomal maturation protein DarP</fullName>
    </recommendedName>
    <alternativeName>
        <fullName evidence="5">Large ribosomal subunit assembly factor DarP</fullName>
    </alternativeName>
</protein>
<dbReference type="SUPFAM" id="SSF158710">
    <property type="entry name" value="PSPTO4464-like"/>
    <property type="match status" value="1"/>
</dbReference>
<dbReference type="PIRSF" id="PIRSF016183">
    <property type="entry name" value="UCP016183"/>
    <property type="match status" value="1"/>
</dbReference>
<dbReference type="GO" id="GO:0019843">
    <property type="term" value="F:rRNA binding"/>
    <property type="evidence" value="ECO:0007669"/>
    <property type="project" value="UniProtKB-UniRule"/>
</dbReference>
<comment type="similarity">
    <text evidence="5">Belongs to the DarP family.</text>
</comment>
<proteinExistence type="inferred from homology"/>
<evidence type="ECO:0000256" key="2">
    <source>
        <dbReference type="ARBA" id="ARBA00022517"/>
    </source>
</evidence>
<comment type="function">
    <text evidence="5">Member of a network of 50S ribosomal subunit biogenesis factors which assembles along the 30S-50S interface, preventing incorrect 23S rRNA structures from forming. Promotes peptidyl transferase center (PTC) maturation.</text>
</comment>
<dbReference type="Gene3D" id="1.10.60.30">
    <property type="entry name" value="PSPTO4464-like domains"/>
    <property type="match status" value="2"/>
</dbReference>
<gene>
    <name evidence="5" type="primary">darP</name>
    <name evidence="6" type="ORF">BTE48_11465</name>
</gene>
<dbReference type="EMBL" id="MTSM01000015">
    <property type="protein sequence ID" value="OPX54953.1"/>
    <property type="molecule type" value="Genomic_DNA"/>
</dbReference>
<dbReference type="GO" id="GO:0005829">
    <property type="term" value="C:cytosol"/>
    <property type="evidence" value="ECO:0007669"/>
    <property type="project" value="TreeGrafter"/>
</dbReference>
<evidence type="ECO:0000256" key="4">
    <source>
        <dbReference type="ARBA" id="ARBA00022884"/>
    </source>
</evidence>
<organism evidence="6 7">
    <name type="scientific">Oceanospirillum multiglobuliferum</name>
    <dbReference type="NCBI Taxonomy" id="64969"/>
    <lineage>
        <taxon>Bacteria</taxon>
        <taxon>Pseudomonadati</taxon>
        <taxon>Pseudomonadota</taxon>
        <taxon>Gammaproteobacteria</taxon>
        <taxon>Oceanospirillales</taxon>
        <taxon>Oceanospirillaceae</taxon>
        <taxon>Oceanospirillum</taxon>
    </lineage>
</organism>
<comment type="caution">
    <text evidence="6">The sequence shown here is derived from an EMBL/GenBank/DDBJ whole genome shotgun (WGS) entry which is preliminary data.</text>
</comment>
<dbReference type="Pfam" id="PF04751">
    <property type="entry name" value="DarP"/>
    <property type="match status" value="1"/>
</dbReference>
<keyword evidence="3 5" id="KW-0699">rRNA-binding</keyword>
<dbReference type="PANTHER" id="PTHR38101:SF1">
    <property type="entry name" value="UPF0307 PROTEIN YJGA"/>
    <property type="match status" value="1"/>
</dbReference>
<dbReference type="AlphaFoldDB" id="A0A1T4KUQ9"/>
<dbReference type="STRING" id="64969.SAMN02745127_00231"/>
<sequence length="167" mass="19482">MTEDTFDEYEAPSKSQIKREMHALQVLGKKLLELNADQLKQIVLTDDMLAAIAESRRIRAHEAQRRHLQYIGKLMRHEDIEAISAKLALFDSSSDEYNKQFHQLEHWRDRLVAQGDDALNLLMNEKPEADRQSFRQLIRQAQKEQSQGKPPAAARKIFRELRTLYGL</sequence>
<name>A0A1T4KUQ9_9GAMM</name>
<evidence type="ECO:0000256" key="3">
    <source>
        <dbReference type="ARBA" id="ARBA00022730"/>
    </source>
</evidence>
<dbReference type="InterPro" id="IPR006839">
    <property type="entry name" value="DarP"/>
</dbReference>